<keyword evidence="8 9" id="KW-0413">Isomerase</keyword>
<dbReference type="InterPro" id="IPR015797">
    <property type="entry name" value="NUDIX_hydrolase-like_dom_sf"/>
</dbReference>
<keyword evidence="9" id="KW-0460">Magnesium</keyword>
<evidence type="ECO:0000313" key="12">
    <source>
        <dbReference type="Proteomes" id="UP000198481"/>
    </source>
</evidence>
<feature type="binding site" evidence="9">
    <location>
        <position position="85"/>
    </location>
    <ligand>
        <name>Mg(2+)</name>
        <dbReference type="ChEBI" id="CHEBI:18420"/>
    </ligand>
</feature>
<evidence type="ECO:0000256" key="2">
    <source>
        <dbReference type="ARBA" id="ARBA00007579"/>
    </source>
</evidence>
<keyword evidence="4 9" id="KW-0963">Cytoplasm</keyword>
<comment type="cofactor">
    <cofactor evidence="9">
        <name>Mn(2+)</name>
        <dbReference type="ChEBI" id="CHEBI:29035"/>
    </cofactor>
    <text evidence="9">Binds 1 Mn(2+) ion per subunit.</text>
</comment>
<dbReference type="SFLD" id="SFLDS00005">
    <property type="entry name" value="Isoprenoid_Synthase_Type_I"/>
    <property type="match status" value="1"/>
</dbReference>
<dbReference type="Proteomes" id="UP000198481">
    <property type="component" value="Chromosome I"/>
</dbReference>
<dbReference type="PROSITE" id="PS01044">
    <property type="entry name" value="SQUALEN_PHYTOEN_SYN_1"/>
    <property type="match status" value="1"/>
</dbReference>
<dbReference type="UniPathway" id="UPA00059">
    <property type="reaction ID" value="UER00104"/>
</dbReference>
<keyword evidence="6 9" id="KW-0464">Manganese</keyword>
<dbReference type="InterPro" id="IPR033904">
    <property type="entry name" value="Trans_IPPS_HH"/>
</dbReference>
<dbReference type="GO" id="GO:0045338">
    <property type="term" value="P:farnesyl diphosphate metabolic process"/>
    <property type="evidence" value="ECO:0007669"/>
    <property type="project" value="InterPro"/>
</dbReference>
<accession>A0A1H1W7X4</accession>
<dbReference type="HAMAP" id="MF_00202">
    <property type="entry name" value="Idi"/>
    <property type="match status" value="1"/>
</dbReference>
<dbReference type="GO" id="GO:0005737">
    <property type="term" value="C:cytoplasm"/>
    <property type="evidence" value="ECO:0007669"/>
    <property type="project" value="UniProtKB-SubCell"/>
</dbReference>
<dbReference type="PROSITE" id="PS51462">
    <property type="entry name" value="NUDIX"/>
    <property type="match status" value="1"/>
</dbReference>
<feature type="binding site" evidence="9">
    <location>
        <position position="30"/>
    </location>
    <ligand>
        <name>Mn(2+)</name>
        <dbReference type="ChEBI" id="CHEBI:29035"/>
    </ligand>
</feature>
<keyword evidence="5" id="KW-0808">Transferase</keyword>
<dbReference type="SUPFAM" id="SSF55811">
    <property type="entry name" value="Nudix"/>
    <property type="match status" value="1"/>
</dbReference>
<dbReference type="Gene3D" id="1.10.600.10">
    <property type="entry name" value="Farnesyl Diphosphate Synthase"/>
    <property type="match status" value="1"/>
</dbReference>
<dbReference type="NCBIfam" id="TIGR02150">
    <property type="entry name" value="IPP_isom_1"/>
    <property type="match status" value="1"/>
</dbReference>
<dbReference type="GO" id="GO:0004452">
    <property type="term" value="F:isopentenyl-diphosphate delta-isomerase activity"/>
    <property type="evidence" value="ECO:0007669"/>
    <property type="project" value="UniProtKB-UniRule"/>
</dbReference>
<feature type="binding site" evidence="9">
    <location>
        <position position="24"/>
    </location>
    <ligand>
        <name>Mn(2+)</name>
        <dbReference type="ChEBI" id="CHEBI:29035"/>
    </ligand>
</feature>
<feature type="binding site" evidence="9">
    <location>
        <position position="112"/>
    </location>
    <ligand>
        <name>Mn(2+)</name>
        <dbReference type="ChEBI" id="CHEBI:29035"/>
    </ligand>
</feature>
<keyword evidence="7 9" id="KW-0414">Isoprene biosynthesis</keyword>
<dbReference type="EC" id="5.3.3.2" evidence="3 9"/>
<dbReference type="SFLD" id="SFLDG01018">
    <property type="entry name" value="Squalene/Phytoene_Synthase_Lik"/>
    <property type="match status" value="1"/>
</dbReference>
<dbReference type="InterPro" id="IPR019845">
    <property type="entry name" value="Squalene/phytoene_synthase_CS"/>
</dbReference>
<evidence type="ECO:0000313" key="11">
    <source>
        <dbReference type="EMBL" id="SDS93062.1"/>
    </source>
</evidence>
<feature type="binding site" evidence="9">
    <location>
        <position position="110"/>
    </location>
    <ligand>
        <name>Mn(2+)</name>
        <dbReference type="ChEBI" id="CHEBI:29035"/>
    </ligand>
</feature>
<dbReference type="RefSeq" id="WP_092275745.1">
    <property type="nucleotide sequence ID" value="NZ_LT629762.1"/>
</dbReference>
<evidence type="ECO:0000256" key="6">
    <source>
        <dbReference type="ARBA" id="ARBA00023211"/>
    </source>
</evidence>
<comment type="catalytic activity">
    <reaction evidence="9">
        <text>isopentenyl diphosphate = dimethylallyl diphosphate</text>
        <dbReference type="Rhea" id="RHEA:23284"/>
        <dbReference type="ChEBI" id="CHEBI:57623"/>
        <dbReference type="ChEBI" id="CHEBI:128769"/>
        <dbReference type="EC" id="5.3.3.2"/>
    </reaction>
</comment>
<comment type="cofactor">
    <cofactor evidence="9">
        <name>Mg(2+)</name>
        <dbReference type="ChEBI" id="CHEBI:18420"/>
    </cofactor>
    <text evidence="9">Binds 1 Mg(2+) ion per subunit. The magnesium ion binds only when substrate is bound.</text>
</comment>
<comment type="subcellular location">
    <subcellularLocation>
        <location evidence="9">Cytoplasm</location>
    </subcellularLocation>
</comment>
<evidence type="ECO:0000256" key="4">
    <source>
        <dbReference type="ARBA" id="ARBA00022490"/>
    </source>
</evidence>
<comment type="function">
    <text evidence="9">Catalyzes the 1,3-allylic rearrangement of the homoallylic substrate isopentenyl (IPP) to its highly electrophilic allylic isomer, dimethylallyl diphosphate (DMAPP).</text>
</comment>
<comment type="similarity">
    <text evidence="2 9">Belongs to the IPP isomerase type 1 family.</text>
</comment>
<dbReference type="GO" id="GO:0050992">
    <property type="term" value="P:dimethylallyl diphosphate biosynthetic process"/>
    <property type="evidence" value="ECO:0007669"/>
    <property type="project" value="UniProtKB-UniRule"/>
</dbReference>
<dbReference type="PANTHER" id="PTHR11626:SF2">
    <property type="entry name" value="SQUALENE SYNTHASE"/>
    <property type="match status" value="1"/>
</dbReference>
<dbReference type="Pfam" id="PF00494">
    <property type="entry name" value="SQS_PSY"/>
    <property type="match status" value="1"/>
</dbReference>
<dbReference type="InterPro" id="IPR000086">
    <property type="entry name" value="NUDIX_hydrolase_dom"/>
</dbReference>
<comment type="pathway">
    <text evidence="1 9">Isoprenoid biosynthesis; dimethylallyl diphosphate biosynthesis; dimethylallyl diphosphate from isopentenyl diphosphate: step 1/1.</text>
</comment>
<dbReference type="AlphaFoldDB" id="A0A1H1W7X4"/>
<dbReference type="PANTHER" id="PTHR11626">
    <property type="entry name" value="FARNESYL-DIPHOSPHATE FARNESYLTRANSFERASE"/>
    <property type="match status" value="1"/>
</dbReference>
<protein>
    <recommendedName>
        <fullName evidence="3 9">Isopentenyl-diphosphate Delta-isomerase</fullName>
        <shortName evidence="9">IPP isomerase</shortName>
        <ecNumber evidence="3 9">5.3.3.2</ecNumber>
    </recommendedName>
    <alternativeName>
        <fullName evidence="9">IPP:DMAPP isomerase</fullName>
    </alternativeName>
    <alternativeName>
        <fullName evidence="9">Isopentenyl pyrophosphate isomerase</fullName>
    </alternativeName>
</protein>
<evidence type="ECO:0000259" key="10">
    <source>
        <dbReference type="PROSITE" id="PS51462"/>
    </source>
</evidence>
<dbReference type="Gene3D" id="3.90.79.10">
    <property type="entry name" value="Nucleoside Triphosphate Pyrophosphohydrolase"/>
    <property type="match status" value="1"/>
</dbReference>
<reference evidence="11 12" key="1">
    <citation type="submission" date="2016-10" db="EMBL/GenBank/DDBJ databases">
        <authorList>
            <person name="de Groot N.N."/>
        </authorList>
    </citation>
    <scope>NUCLEOTIDE SEQUENCE [LARGE SCALE GENOMIC DNA]</scope>
    <source>
        <strain evidence="11 12">LMG 26867</strain>
    </source>
</reference>
<dbReference type="CDD" id="cd00683">
    <property type="entry name" value="Trans_IPPS_HH"/>
    <property type="match status" value="1"/>
</dbReference>
<proteinExistence type="inferred from homology"/>
<evidence type="ECO:0000256" key="7">
    <source>
        <dbReference type="ARBA" id="ARBA00023229"/>
    </source>
</evidence>
<evidence type="ECO:0000256" key="5">
    <source>
        <dbReference type="ARBA" id="ARBA00022679"/>
    </source>
</evidence>
<dbReference type="InterPro" id="IPR002060">
    <property type="entry name" value="Squ/phyt_synthse"/>
</dbReference>
<dbReference type="NCBIfam" id="NF002995">
    <property type="entry name" value="PRK03759.1"/>
    <property type="match status" value="1"/>
</dbReference>
<evidence type="ECO:0000256" key="9">
    <source>
        <dbReference type="HAMAP-Rule" id="MF_00202"/>
    </source>
</evidence>
<dbReference type="InterPro" id="IPR011876">
    <property type="entry name" value="IsopentenylPP_isomerase_typ1"/>
</dbReference>
<feature type="domain" description="Nudix hydrolase" evidence="10">
    <location>
        <begin position="28"/>
        <end position="160"/>
    </location>
</feature>
<dbReference type="SUPFAM" id="SSF48576">
    <property type="entry name" value="Terpenoid synthases"/>
    <property type="match status" value="1"/>
</dbReference>
<dbReference type="Pfam" id="PF00293">
    <property type="entry name" value="NUDIX"/>
    <property type="match status" value="1"/>
</dbReference>
<dbReference type="InterPro" id="IPR044844">
    <property type="entry name" value="Trans_IPPS_euk-type"/>
</dbReference>
<keyword evidence="9" id="KW-0479">Metal-binding</keyword>
<dbReference type="STRING" id="1148509.SAMN05216222_2647"/>
<sequence>MEESLILVDQNDQQIGTGHKMAIHREGLMHRAFSLFIFDRHGRLLLQQRAQSKYHSAGLWTNSCCGHPRPGETTAQAAHRRLGEEMGFDCVLEEVTTLIYKAEVPGDLIEHEFDHIYIGRFDGELQLNPEEAAQARWIETAELLRWIDAEPQVFTVWFKTILLAPACALEHWKSRAQAGLQIDPVVYQDQILTQVSRTFALTIPQLPAELYPAVANAYLLCRIADTIEDEPGLSVRQKHHYEDGFLNALAGGADPRRFSEDLSEQLTEQTPLAERDLVRHLPEVLSVFHSLKASHRTAIFDCVKVMTEGMSEFQENAGVQGLATHQHLDRYCYCVAGVVGTLLTDLFIDYDPTLLPHKAKLHHLALSFGMGLQLANILKDQADDRKRGISWLPQDLLARHGVELSQVQSAPNELLYAQAVDELIGTAHSHLQRALDYALLIPGRHAGIRRFMLWNIGLAILTLHNVHKNPTKPVKVSHAGVAWIIGSTRLLQRSNGGLRVLYKIAARGLPVTPLAAEWHVPLDC</sequence>
<gene>
    <name evidence="9" type="primary">idi</name>
    <name evidence="11" type="ORF">SAMN05216222_2647</name>
</gene>
<feature type="active site" evidence="9">
    <location>
        <position position="65"/>
    </location>
</feature>
<organism evidence="11 12">
    <name type="scientific">Pseudomonas prosekii</name>
    <dbReference type="NCBI Taxonomy" id="1148509"/>
    <lineage>
        <taxon>Bacteria</taxon>
        <taxon>Pseudomonadati</taxon>
        <taxon>Pseudomonadota</taxon>
        <taxon>Gammaproteobacteria</taxon>
        <taxon>Pseudomonadales</taxon>
        <taxon>Pseudomonadaceae</taxon>
        <taxon>Pseudomonas</taxon>
    </lineage>
</organism>
<dbReference type="GO" id="GO:0051996">
    <property type="term" value="F:squalene synthase [NAD(P)H] activity"/>
    <property type="evidence" value="ECO:0007669"/>
    <property type="project" value="InterPro"/>
</dbReference>
<feature type="active site" evidence="9">
    <location>
        <position position="112"/>
    </location>
</feature>
<dbReference type="InterPro" id="IPR056375">
    <property type="entry name" value="Idi_bact"/>
</dbReference>
<name>A0A1H1W7X4_9PSED</name>
<evidence type="ECO:0000256" key="1">
    <source>
        <dbReference type="ARBA" id="ARBA00004826"/>
    </source>
</evidence>
<evidence type="ECO:0000256" key="8">
    <source>
        <dbReference type="ARBA" id="ARBA00023235"/>
    </source>
</evidence>
<evidence type="ECO:0000256" key="3">
    <source>
        <dbReference type="ARBA" id="ARBA00012057"/>
    </source>
</evidence>
<dbReference type="EMBL" id="LT629762">
    <property type="protein sequence ID" value="SDS93062.1"/>
    <property type="molecule type" value="Genomic_DNA"/>
</dbReference>
<dbReference type="GO" id="GO:0016117">
    <property type="term" value="P:carotenoid biosynthetic process"/>
    <property type="evidence" value="ECO:0007669"/>
    <property type="project" value="UniProtKB-ARBA"/>
</dbReference>
<dbReference type="GO" id="GO:0046872">
    <property type="term" value="F:metal ion binding"/>
    <property type="evidence" value="ECO:0007669"/>
    <property type="project" value="UniProtKB-KW"/>
</dbReference>
<dbReference type="InterPro" id="IPR008949">
    <property type="entry name" value="Isoprenoid_synthase_dom_sf"/>
</dbReference>
<dbReference type="CDD" id="cd02885">
    <property type="entry name" value="NUDIX_IPP_Isomerase"/>
    <property type="match status" value="1"/>
</dbReference>
<feature type="binding site" evidence="9">
    <location>
        <position position="67"/>
    </location>
    <ligand>
        <name>Mn(2+)</name>
        <dbReference type="ChEBI" id="CHEBI:29035"/>
    </ligand>
</feature>